<protein>
    <submittedName>
        <fullName evidence="2">Uncharacterized protein</fullName>
    </submittedName>
</protein>
<evidence type="ECO:0000256" key="1">
    <source>
        <dbReference type="SAM" id="Coils"/>
    </source>
</evidence>
<dbReference type="EMBL" id="PFBD01000011">
    <property type="protein sequence ID" value="PIR87276.1"/>
    <property type="molecule type" value="Genomic_DNA"/>
</dbReference>
<gene>
    <name evidence="2" type="ORF">COU11_01250</name>
</gene>
<dbReference type="AlphaFoldDB" id="A0A2H0UNQ1"/>
<comment type="caution">
    <text evidence="2">The sequence shown here is derived from an EMBL/GenBank/DDBJ whole genome shotgun (WGS) entry which is preliminary data.</text>
</comment>
<feature type="coiled-coil region" evidence="1">
    <location>
        <begin position="66"/>
        <end position="100"/>
    </location>
</feature>
<sequence length="165" mass="18159">METVASWPEEMVMPKSSRDFLAEAREQLLADPSQAVMRADWAAIRASVGSPVANPNEPDFRDVQLLAQELAHAERVRLALERLEQEEAELVQLVAQWQEADGSEKAVRANSLRPLLIARIGQLSQRGSVSIRGGRASASEGSTIEDLLDELDLMKLTLLNRAISS</sequence>
<dbReference type="Proteomes" id="UP000229526">
    <property type="component" value="Unassembled WGS sequence"/>
</dbReference>
<organism evidence="2 3">
    <name type="scientific">Candidatus Harrisonbacteria bacterium CG10_big_fil_rev_8_21_14_0_10_49_15</name>
    <dbReference type="NCBI Taxonomy" id="1974587"/>
    <lineage>
        <taxon>Bacteria</taxon>
        <taxon>Candidatus Harrisoniibacteriota</taxon>
    </lineage>
</organism>
<name>A0A2H0UNQ1_9BACT</name>
<keyword evidence="1" id="KW-0175">Coiled coil</keyword>
<accession>A0A2H0UNQ1</accession>
<evidence type="ECO:0000313" key="2">
    <source>
        <dbReference type="EMBL" id="PIR87276.1"/>
    </source>
</evidence>
<proteinExistence type="predicted"/>
<evidence type="ECO:0000313" key="3">
    <source>
        <dbReference type="Proteomes" id="UP000229526"/>
    </source>
</evidence>
<reference evidence="3" key="1">
    <citation type="submission" date="2017-09" db="EMBL/GenBank/DDBJ databases">
        <title>Depth-based differentiation of microbial function through sediment-hosted aquifers and enrichment of novel symbionts in the deep terrestrial subsurface.</title>
        <authorList>
            <person name="Probst A.J."/>
            <person name="Ladd B."/>
            <person name="Jarett J.K."/>
            <person name="Geller-Mcgrath D.E."/>
            <person name="Sieber C.M.K."/>
            <person name="Emerson J.B."/>
            <person name="Anantharaman K."/>
            <person name="Thomas B.C."/>
            <person name="Malmstrom R."/>
            <person name="Stieglmeier M."/>
            <person name="Klingl A."/>
            <person name="Woyke T."/>
            <person name="Ryan C.M."/>
            <person name="Banfield J.F."/>
        </authorList>
    </citation>
    <scope>NUCLEOTIDE SEQUENCE [LARGE SCALE GENOMIC DNA]</scope>
</reference>